<dbReference type="EMBL" id="JABFCT010000004">
    <property type="protein sequence ID" value="KAF5875874.1"/>
    <property type="molecule type" value="Genomic_DNA"/>
</dbReference>
<protein>
    <submittedName>
        <fullName evidence="2">Uncharacterized protein</fullName>
    </submittedName>
</protein>
<dbReference type="Proteomes" id="UP000531561">
    <property type="component" value="Unassembled WGS sequence"/>
</dbReference>
<evidence type="ECO:0000313" key="3">
    <source>
        <dbReference type="Proteomes" id="UP000531561"/>
    </source>
</evidence>
<dbReference type="AlphaFoldDB" id="A0A8H6AY25"/>
<comment type="caution">
    <text evidence="2">The sequence shown here is derived from an EMBL/GenBank/DDBJ whole genome shotgun (WGS) entry which is preliminary data.</text>
</comment>
<sequence length="132" mass="15233">MTTIDPDSDRELLTIAKPIPQKRKSVIKEIPVGKKAEKGDEFRRKRMLARNDIEKGIVNENESGIIKTKDDSERRKGRVITIEDDSERDYNKIKEECDDSDSSVELLSQVSNELSLLNSKKRTKQKKEEDKD</sequence>
<name>A0A8H6AY25_9HELO</name>
<organism evidence="2 3">
    <name type="scientific">Botrytis fragariae</name>
    <dbReference type="NCBI Taxonomy" id="1964551"/>
    <lineage>
        <taxon>Eukaryota</taxon>
        <taxon>Fungi</taxon>
        <taxon>Dikarya</taxon>
        <taxon>Ascomycota</taxon>
        <taxon>Pezizomycotina</taxon>
        <taxon>Leotiomycetes</taxon>
        <taxon>Helotiales</taxon>
        <taxon>Sclerotiniaceae</taxon>
        <taxon>Botrytis</taxon>
    </lineage>
</organism>
<proteinExistence type="predicted"/>
<evidence type="ECO:0000256" key="1">
    <source>
        <dbReference type="SAM" id="MobiDB-lite"/>
    </source>
</evidence>
<dbReference type="GeneID" id="59256384"/>
<evidence type="ECO:0000313" key="2">
    <source>
        <dbReference type="EMBL" id="KAF5875874.1"/>
    </source>
</evidence>
<dbReference type="OrthoDB" id="3554549at2759"/>
<dbReference type="RefSeq" id="XP_037194820.1">
    <property type="nucleotide sequence ID" value="XM_037332692.1"/>
</dbReference>
<keyword evidence="3" id="KW-1185">Reference proteome</keyword>
<feature type="region of interest" description="Disordered" evidence="1">
    <location>
        <begin position="85"/>
        <end position="104"/>
    </location>
</feature>
<gene>
    <name evidence="2" type="ORF">Bfra_002270</name>
</gene>
<reference evidence="2 3" key="1">
    <citation type="journal article" date="2020" name="Phytopathology">
        <title>A high-quality genome resource of Botrytis fragariae, a new and rapidly spreading fungal pathogen causing strawberry gray mold in the U.S.A.</title>
        <authorList>
            <person name="Wu Y."/>
            <person name="Saski C.A."/>
            <person name="Schnabel G."/>
            <person name="Xiao S."/>
            <person name="Hu M."/>
        </authorList>
    </citation>
    <scope>NUCLEOTIDE SEQUENCE [LARGE SCALE GENOMIC DNA]</scope>
    <source>
        <strain evidence="2 3">BVB16</strain>
    </source>
</reference>
<accession>A0A8H6AY25</accession>